<dbReference type="OrthoDB" id="10056816at2759"/>
<dbReference type="PANTHER" id="PTHR11158">
    <property type="entry name" value="MSF1/PX19 RELATED"/>
    <property type="match status" value="1"/>
</dbReference>
<keyword evidence="3" id="KW-1185">Reference proteome</keyword>
<dbReference type="EMBL" id="QEAP01000032">
    <property type="protein sequence ID" value="TPX76969.1"/>
    <property type="molecule type" value="Genomic_DNA"/>
</dbReference>
<feature type="domain" description="PRELI/MSF1" evidence="1">
    <location>
        <begin position="2"/>
        <end position="197"/>
    </location>
</feature>
<reference evidence="2 3" key="1">
    <citation type="journal article" date="2019" name="Sci. Rep.">
        <title>Comparative genomics of chytrid fungi reveal insights into the obligate biotrophic and pathogenic lifestyle of Synchytrium endobioticum.</title>
        <authorList>
            <person name="van de Vossenberg B.T.L.H."/>
            <person name="Warris S."/>
            <person name="Nguyen H.D.T."/>
            <person name="van Gent-Pelzer M.P.E."/>
            <person name="Joly D.L."/>
            <person name="van de Geest H.C."/>
            <person name="Bonants P.J.M."/>
            <person name="Smith D.S."/>
            <person name="Levesque C.A."/>
            <person name="van der Lee T.A.J."/>
        </authorList>
    </citation>
    <scope>NUCLEOTIDE SEQUENCE [LARGE SCALE GENOMIC DNA]</scope>
    <source>
        <strain evidence="2 3">CBS 675.73</strain>
    </source>
</reference>
<evidence type="ECO:0000259" key="1">
    <source>
        <dbReference type="PROSITE" id="PS50904"/>
    </source>
</evidence>
<evidence type="ECO:0000313" key="3">
    <source>
        <dbReference type="Proteomes" id="UP000320333"/>
    </source>
</evidence>
<protein>
    <recommendedName>
        <fullName evidence="1">PRELI/MSF1 domain-containing protein</fullName>
    </recommendedName>
</protein>
<comment type="caution">
    <text evidence="2">The sequence shown here is derived from an EMBL/GenBank/DDBJ whole genome shotgun (WGS) entry which is preliminary data.</text>
</comment>
<organism evidence="2 3">
    <name type="scientific">Chytriomyces confervae</name>
    <dbReference type="NCBI Taxonomy" id="246404"/>
    <lineage>
        <taxon>Eukaryota</taxon>
        <taxon>Fungi</taxon>
        <taxon>Fungi incertae sedis</taxon>
        <taxon>Chytridiomycota</taxon>
        <taxon>Chytridiomycota incertae sedis</taxon>
        <taxon>Chytridiomycetes</taxon>
        <taxon>Chytridiales</taxon>
        <taxon>Chytriomycetaceae</taxon>
        <taxon>Chytriomyces</taxon>
    </lineage>
</organism>
<evidence type="ECO:0000313" key="2">
    <source>
        <dbReference type="EMBL" id="TPX76969.1"/>
    </source>
</evidence>
<dbReference type="PROSITE" id="PS50904">
    <property type="entry name" value="PRELI_MSF1"/>
    <property type="match status" value="1"/>
</dbReference>
<sequence>MVKLFESTHLFNYPWAEVTMAIWNKYPNPLAHHVLTADVIDRHVDPHTGILHTTRLFTKEGRLPKWARSIFHVKEAYILEVSELDPRNQTFKTVTRNISHAKLVLIEETQIVSPYVPAHEEEVIAIPAVDGSVASMMGVGHGVATAIRISARVISNTGWQTIRNRLEAFGASQIKENTLRSSKGLMHVIEELKRRKMAV</sequence>
<gene>
    <name evidence="2" type="ORF">CcCBS67573_g01769</name>
</gene>
<dbReference type="Proteomes" id="UP000320333">
    <property type="component" value="Unassembled WGS sequence"/>
</dbReference>
<dbReference type="Pfam" id="PF04707">
    <property type="entry name" value="PRELI"/>
    <property type="match status" value="1"/>
</dbReference>
<dbReference type="InterPro" id="IPR037365">
    <property type="entry name" value="Slowmo/Ups"/>
</dbReference>
<dbReference type="AlphaFoldDB" id="A0A507FKN9"/>
<dbReference type="STRING" id="246404.A0A507FKN9"/>
<dbReference type="GO" id="GO:0005758">
    <property type="term" value="C:mitochondrial intermembrane space"/>
    <property type="evidence" value="ECO:0007669"/>
    <property type="project" value="InterPro"/>
</dbReference>
<accession>A0A507FKN9</accession>
<proteinExistence type="predicted"/>
<name>A0A507FKN9_9FUNG</name>
<dbReference type="InterPro" id="IPR006797">
    <property type="entry name" value="PRELI/MSF1_dom"/>
</dbReference>